<name>A0A437MCB0_9PROT</name>
<protein>
    <recommendedName>
        <fullName evidence="3">DUF2793 domain-containing protein</fullName>
    </recommendedName>
</protein>
<proteinExistence type="predicted"/>
<organism evidence="1 2">
    <name type="scientific">Rhodovarius crocodyli</name>
    <dbReference type="NCBI Taxonomy" id="1979269"/>
    <lineage>
        <taxon>Bacteria</taxon>
        <taxon>Pseudomonadati</taxon>
        <taxon>Pseudomonadota</taxon>
        <taxon>Alphaproteobacteria</taxon>
        <taxon>Acetobacterales</taxon>
        <taxon>Roseomonadaceae</taxon>
        <taxon>Rhodovarius</taxon>
    </lineage>
</organism>
<evidence type="ECO:0008006" key="3">
    <source>
        <dbReference type="Google" id="ProtNLM"/>
    </source>
</evidence>
<dbReference type="EMBL" id="SACL01000006">
    <property type="protein sequence ID" value="RVT95268.1"/>
    <property type="molecule type" value="Genomic_DNA"/>
</dbReference>
<reference evidence="1 2" key="1">
    <citation type="submission" date="2019-01" db="EMBL/GenBank/DDBJ databases">
        <authorList>
            <person name="Chen W.-M."/>
        </authorList>
    </citation>
    <scope>NUCLEOTIDE SEQUENCE [LARGE SCALE GENOMIC DNA]</scope>
    <source>
        <strain evidence="1 2">CCP-6</strain>
    </source>
</reference>
<evidence type="ECO:0000313" key="1">
    <source>
        <dbReference type="EMBL" id="RVT95268.1"/>
    </source>
</evidence>
<gene>
    <name evidence="1" type="ORF">EOD42_16930</name>
</gene>
<dbReference type="Proteomes" id="UP000282957">
    <property type="component" value="Unassembled WGS sequence"/>
</dbReference>
<dbReference type="AlphaFoldDB" id="A0A437MCB0"/>
<accession>A0A437MCB0</accession>
<evidence type="ECO:0000313" key="2">
    <source>
        <dbReference type="Proteomes" id="UP000282957"/>
    </source>
</evidence>
<keyword evidence="2" id="KW-1185">Reference proteome</keyword>
<dbReference type="RefSeq" id="WP_127788756.1">
    <property type="nucleotide sequence ID" value="NZ_SACL01000006.1"/>
</dbReference>
<sequence>MKITVVPLPAGVVTLLCADAVRNYLTVVNIDVNDASMSDSSSVTAGSGWPLPAASNAGGQGGGYEWSASQTPRGALYGISTVGTRICVMEG</sequence>
<comment type="caution">
    <text evidence="1">The sequence shown here is derived from an EMBL/GenBank/DDBJ whole genome shotgun (WGS) entry which is preliminary data.</text>
</comment>